<evidence type="ECO:0000256" key="4">
    <source>
        <dbReference type="PROSITE-ProRule" id="PRU00433"/>
    </source>
</evidence>
<comment type="caution">
    <text evidence="7">The sequence shown here is derived from an EMBL/GenBank/DDBJ whole genome shotgun (WGS) entry which is preliminary data.</text>
</comment>
<accession>A0ABU4XR75</accession>
<evidence type="ECO:0000313" key="8">
    <source>
        <dbReference type="Proteomes" id="UP001287059"/>
    </source>
</evidence>
<organism evidence="7 8">
    <name type="scientific">Mesorhizobium album</name>
    <dbReference type="NCBI Taxonomy" id="3072314"/>
    <lineage>
        <taxon>Bacteria</taxon>
        <taxon>Pseudomonadati</taxon>
        <taxon>Pseudomonadota</taxon>
        <taxon>Alphaproteobacteria</taxon>
        <taxon>Hyphomicrobiales</taxon>
        <taxon>Phyllobacteriaceae</taxon>
        <taxon>Mesorhizobium</taxon>
    </lineage>
</organism>
<keyword evidence="8" id="KW-1185">Reference proteome</keyword>
<protein>
    <submittedName>
        <fullName evidence="7">Cytochrome c</fullName>
    </submittedName>
</protein>
<sequence>MTPAATELTVRTLAAIAVVLVAIIIGLASYAYFGFYNVAASEQDANVIRWSLETIRTNSIERHAGHNVSLARSLDDPEMIHTGGHHYKEEGCVACHGGPGISPAEFAKNMRPKPPDLTRATATLDDAELYWIVQNGIKMTGMPAFGPTHNQEELWAMVAFVRRLPKMSLSEYEKITEASEGGGIIRLKVKTMDRLRLANEVYTDSESAVDRCRSWRRRAD</sequence>
<dbReference type="Gene3D" id="1.10.760.10">
    <property type="entry name" value="Cytochrome c-like domain"/>
    <property type="match status" value="1"/>
</dbReference>
<feature type="domain" description="Cytochrome c" evidence="6">
    <location>
        <begin position="78"/>
        <end position="165"/>
    </location>
</feature>
<evidence type="ECO:0000256" key="3">
    <source>
        <dbReference type="ARBA" id="ARBA00023004"/>
    </source>
</evidence>
<keyword evidence="3 4" id="KW-0408">Iron</keyword>
<keyword evidence="5" id="KW-1133">Transmembrane helix</keyword>
<dbReference type="InterPro" id="IPR009056">
    <property type="entry name" value="Cyt_c-like_dom"/>
</dbReference>
<feature type="transmembrane region" description="Helical" evidence="5">
    <location>
        <begin position="12"/>
        <end position="33"/>
    </location>
</feature>
<keyword evidence="2 4" id="KW-0479">Metal-binding</keyword>
<dbReference type="Proteomes" id="UP001287059">
    <property type="component" value="Unassembled WGS sequence"/>
</dbReference>
<dbReference type="SUPFAM" id="SSF46626">
    <property type="entry name" value="Cytochrome c"/>
    <property type="match status" value="1"/>
</dbReference>
<keyword evidence="5" id="KW-0812">Transmembrane</keyword>
<dbReference type="InterPro" id="IPR036909">
    <property type="entry name" value="Cyt_c-like_dom_sf"/>
</dbReference>
<evidence type="ECO:0000259" key="6">
    <source>
        <dbReference type="PROSITE" id="PS51007"/>
    </source>
</evidence>
<dbReference type="RefSeq" id="WP_320285690.1">
    <property type="nucleotide sequence ID" value="NZ_JAVIIW010000002.1"/>
</dbReference>
<gene>
    <name evidence="7" type="ORF">RFN28_01955</name>
</gene>
<dbReference type="Pfam" id="PF13442">
    <property type="entry name" value="Cytochrome_CBB3"/>
    <property type="match status" value="1"/>
</dbReference>
<evidence type="ECO:0000256" key="1">
    <source>
        <dbReference type="ARBA" id="ARBA00022617"/>
    </source>
</evidence>
<keyword evidence="5" id="KW-0472">Membrane</keyword>
<name>A0ABU4XR75_9HYPH</name>
<evidence type="ECO:0000256" key="5">
    <source>
        <dbReference type="SAM" id="Phobius"/>
    </source>
</evidence>
<evidence type="ECO:0000313" key="7">
    <source>
        <dbReference type="EMBL" id="MDX8477238.1"/>
    </source>
</evidence>
<dbReference type="PROSITE" id="PS51007">
    <property type="entry name" value="CYTC"/>
    <property type="match status" value="1"/>
</dbReference>
<dbReference type="EMBL" id="JAVIIW010000002">
    <property type="protein sequence ID" value="MDX8477238.1"/>
    <property type="molecule type" value="Genomic_DNA"/>
</dbReference>
<proteinExistence type="predicted"/>
<evidence type="ECO:0000256" key="2">
    <source>
        <dbReference type="ARBA" id="ARBA00022723"/>
    </source>
</evidence>
<reference evidence="7 8" key="1">
    <citation type="submission" date="2023-08" db="EMBL/GenBank/DDBJ databases">
        <title>Implementing the SeqCode for naming new Mesorhizobium species isolated from Vachellia karroo root nodules.</title>
        <authorList>
            <person name="Van Lill M."/>
        </authorList>
    </citation>
    <scope>NUCLEOTIDE SEQUENCE [LARGE SCALE GENOMIC DNA]</scope>
    <source>
        <strain evidence="7 8">VK24D</strain>
    </source>
</reference>
<keyword evidence="1 4" id="KW-0349">Heme</keyword>